<dbReference type="Pfam" id="PF26079">
    <property type="entry name" value="Baseplate_J_C"/>
    <property type="match status" value="1"/>
</dbReference>
<dbReference type="InterPro" id="IPR058531">
    <property type="entry name" value="Baseplate_J_M"/>
</dbReference>
<name>A0A6M3IT36_9ZZZZ</name>
<dbReference type="PANTHER" id="PTHR37829:SF3">
    <property type="entry name" value="PROTEIN JAYE-RELATED"/>
    <property type="match status" value="1"/>
</dbReference>
<evidence type="ECO:0000259" key="2">
    <source>
        <dbReference type="Pfam" id="PF04865"/>
    </source>
</evidence>
<accession>A0A6M3IT36</accession>
<comment type="similarity">
    <text evidence="1">Belongs to the Mu gp47/PBSX XkdT family.</text>
</comment>
<dbReference type="EMBL" id="MT141423">
    <property type="protein sequence ID" value="QJA60879.1"/>
    <property type="molecule type" value="Genomic_DNA"/>
</dbReference>
<gene>
    <name evidence="5" type="ORF">MM415B01035_0021</name>
</gene>
<protein>
    <submittedName>
        <fullName evidence="5">Putative baseplate protein</fullName>
    </submittedName>
</protein>
<evidence type="ECO:0000259" key="3">
    <source>
        <dbReference type="Pfam" id="PF26078"/>
    </source>
</evidence>
<evidence type="ECO:0000313" key="5">
    <source>
        <dbReference type="EMBL" id="QJA60879.1"/>
    </source>
</evidence>
<reference evidence="5" key="1">
    <citation type="submission" date="2020-03" db="EMBL/GenBank/DDBJ databases">
        <title>The deep terrestrial virosphere.</title>
        <authorList>
            <person name="Holmfeldt K."/>
            <person name="Nilsson E."/>
            <person name="Simone D."/>
            <person name="Lopez-Fernandez M."/>
            <person name="Wu X."/>
            <person name="de Brujin I."/>
            <person name="Lundin D."/>
            <person name="Andersson A."/>
            <person name="Bertilsson S."/>
            <person name="Dopson M."/>
        </authorList>
    </citation>
    <scope>NUCLEOTIDE SEQUENCE</scope>
    <source>
        <strain evidence="5">MM415B01035</strain>
    </source>
</reference>
<feature type="domain" description="Baseplate J-like C-terminal" evidence="4">
    <location>
        <begin position="286"/>
        <end position="362"/>
    </location>
</feature>
<dbReference type="InterPro" id="IPR058530">
    <property type="entry name" value="Baseplate_J-like_C"/>
</dbReference>
<dbReference type="Pfam" id="PF26078">
    <property type="entry name" value="Baseplate_J_M"/>
    <property type="match status" value="1"/>
</dbReference>
<dbReference type="InterPro" id="IPR006949">
    <property type="entry name" value="Barrel_Baseplate_J-like"/>
</dbReference>
<dbReference type="Pfam" id="PF04865">
    <property type="entry name" value="Baseplate_J"/>
    <property type="match status" value="1"/>
</dbReference>
<proteinExistence type="inferred from homology"/>
<dbReference type="AlphaFoldDB" id="A0A6M3IT36"/>
<dbReference type="PANTHER" id="PTHR37829">
    <property type="entry name" value="PHAGE-LIKE ELEMENT PBSX PROTEIN XKDT"/>
    <property type="match status" value="1"/>
</dbReference>
<feature type="domain" description="Baseplate J-like central" evidence="3">
    <location>
        <begin position="194"/>
        <end position="261"/>
    </location>
</feature>
<feature type="domain" description="Baseplate protein J-like barrel" evidence="2">
    <location>
        <begin position="92"/>
        <end position="172"/>
    </location>
</feature>
<evidence type="ECO:0000259" key="4">
    <source>
        <dbReference type="Pfam" id="PF26079"/>
    </source>
</evidence>
<dbReference type="InterPro" id="IPR052399">
    <property type="entry name" value="Phage_Baseplate_Assmbl_Protein"/>
</dbReference>
<evidence type="ECO:0000256" key="1">
    <source>
        <dbReference type="ARBA" id="ARBA00038087"/>
    </source>
</evidence>
<sequence length="366" mass="38392">MPFSRPTITEITDRIVTDIETRLPEVGSLLRRSVLKVLARVFAGAIHLAYGNIAYEANQIFVLTADTNGLDKQATEYGKVRSAATYATGSGTATGTAATVIPSGSGLRSGQGNLYITDEDYTIEPGGSVAVSFTAVTAGEDSNDDPSIELTFVSPIAGVDTAVTVDSDGIGGGADEETDDHLSERILSRKRLAPHGGAYDDYTKWAKEVSGVTRAWTIPSYMGNGTVALGFVRDGDASILPNATQRAAMLAYVTEHEDPSTGETVGIPVTALPGFTVLTLTELEVALTVALYPNTVAVQNQVLLEVANALLSDGGPGQTVYLSRISEAISAALGEERHAIVSPVTDVAASYTQVHVLGTVTFQDYT</sequence>
<organism evidence="5">
    <name type="scientific">viral metagenome</name>
    <dbReference type="NCBI Taxonomy" id="1070528"/>
    <lineage>
        <taxon>unclassified sequences</taxon>
        <taxon>metagenomes</taxon>
        <taxon>organismal metagenomes</taxon>
    </lineage>
</organism>